<evidence type="ECO:0000259" key="1">
    <source>
        <dbReference type="Pfam" id="PF02576"/>
    </source>
</evidence>
<dbReference type="HOGENOM" id="CLU_2302742_0_0_14"/>
<feature type="domain" description="Ribosome maturation factor RimP N-terminal" evidence="1">
    <location>
        <begin position="44"/>
        <end position="99"/>
    </location>
</feature>
<dbReference type="KEGG" id="mfq:MYF_02830"/>
<dbReference type="AlphaFoldDB" id="A0A0A8E8Y3"/>
<gene>
    <name evidence="2" type="ORF">MYF_02830</name>
</gene>
<sequence length="100" mass="12024">MYLNKRLSFWRPFGFYLINLKQIIIKKGAKLNLIEQLKRKFRLILEINFIEENGLNYLRVVTDYRSLKEVEKISIEISKFIDKIEISEKNFILEVLSKGQ</sequence>
<protein>
    <recommendedName>
        <fullName evidence="1">Ribosome maturation factor RimP N-terminal domain-containing protein</fullName>
    </recommendedName>
</protein>
<dbReference type="Proteomes" id="UP000031129">
    <property type="component" value="Chromosome"/>
</dbReference>
<name>A0A0A8E8Y3_MESFC</name>
<dbReference type="InterPro" id="IPR028989">
    <property type="entry name" value="RimP_N"/>
</dbReference>
<accession>A0A0A8E8Y3</accession>
<keyword evidence="3" id="KW-1185">Reference proteome</keyword>
<evidence type="ECO:0000313" key="2">
    <source>
        <dbReference type="EMBL" id="AJC50057.1"/>
    </source>
</evidence>
<reference evidence="2 3" key="1">
    <citation type="journal article" date="2015" name="Genome Announc.">
        <title>Complete Genome Sequence of Mycoplasma flocculare Strain Ms42T (ATCC 27399T).</title>
        <authorList>
            <person name="Calcutt M.J."/>
            <person name="Foecking M.F."/>
            <person name="Heidari M.B."/>
            <person name="McIntosh M.A."/>
        </authorList>
    </citation>
    <scope>NUCLEOTIDE SEQUENCE [LARGE SCALE GENOMIC DNA]</scope>
    <source>
        <strain evidence="3">ATCC 27399</strain>
    </source>
</reference>
<dbReference type="EMBL" id="CP007585">
    <property type="protein sequence ID" value="AJC50057.1"/>
    <property type="molecule type" value="Genomic_DNA"/>
</dbReference>
<dbReference type="STRING" id="743971.MYF_02830"/>
<organism evidence="2 3">
    <name type="scientific">Mesomycoplasma flocculare ATCC 27399</name>
    <dbReference type="NCBI Taxonomy" id="743971"/>
    <lineage>
        <taxon>Bacteria</taxon>
        <taxon>Bacillati</taxon>
        <taxon>Mycoplasmatota</taxon>
        <taxon>Mycoplasmoidales</taxon>
        <taxon>Metamycoplasmataceae</taxon>
        <taxon>Mesomycoplasma</taxon>
    </lineage>
</organism>
<dbReference type="Pfam" id="PF02576">
    <property type="entry name" value="RimP_N"/>
    <property type="match status" value="1"/>
</dbReference>
<proteinExistence type="predicted"/>
<evidence type="ECO:0000313" key="3">
    <source>
        <dbReference type="Proteomes" id="UP000031129"/>
    </source>
</evidence>